<comment type="caution">
    <text evidence="5">The sequence shown here is derived from an EMBL/GenBank/DDBJ whole genome shotgun (WGS) entry which is preliminary data.</text>
</comment>
<name>A0A3M7QT47_BRAPC</name>
<dbReference type="InterPro" id="IPR002153">
    <property type="entry name" value="TRPC_channel"/>
</dbReference>
<organism evidence="5 6">
    <name type="scientific">Brachionus plicatilis</name>
    <name type="common">Marine rotifer</name>
    <name type="synonym">Brachionus muelleri</name>
    <dbReference type="NCBI Taxonomy" id="10195"/>
    <lineage>
        <taxon>Eukaryota</taxon>
        <taxon>Metazoa</taxon>
        <taxon>Spiralia</taxon>
        <taxon>Gnathifera</taxon>
        <taxon>Rotifera</taxon>
        <taxon>Eurotatoria</taxon>
        <taxon>Monogononta</taxon>
        <taxon>Pseudotrocha</taxon>
        <taxon>Ploima</taxon>
        <taxon>Brachionidae</taxon>
        <taxon>Brachionus</taxon>
    </lineage>
</organism>
<reference evidence="5 6" key="1">
    <citation type="journal article" date="2018" name="Sci. Rep.">
        <title>Genomic signatures of local adaptation to the degree of environmental predictability in rotifers.</title>
        <authorList>
            <person name="Franch-Gras L."/>
            <person name="Hahn C."/>
            <person name="Garcia-Roger E.M."/>
            <person name="Carmona M.J."/>
            <person name="Serra M."/>
            <person name="Gomez A."/>
        </authorList>
    </citation>
    <scope>NUCLEOTIDE SEQUENCE [LARGE SCALE GENOMIC DNA]</scope>
    <source>
        <strain evidence="5">HYR1</strain>
    </source>
</reference>
<proteinExistence type="predicted"/>
<keyword evidence="6" id="KW-1185">Reference proteome</keyword>
<dbReference type="GO" id="GO:0005886">
    <property type="term" value="C:plasma membrane"/>
    <property type="evidence" value="ECO:0007669"/>
    <property type="project" value="TreeGrafter"/>
</dbReference>
<evidence type="ECO:0000256" key="4">
    <source>
        <dbReference type="SAM" id="MobiDB-lite"/>
    </source>
</evidence>
<evidence type="ECO:0000313" key="5">
    <source>
        <dbReference type="EMBL" id="RNA14453.1"/>
    </source>
</evidence>
<dbReference type="GO" id="GO:0051480">
    <property type="term" value="P:regulation of cytosolic calcium ion concentration"/>
    <property type="evidence" value="ECO:0007669"/>
    <property type="project" value="TreeGrafter"/>
</dbReference>
<feature type="compositionally biased region" description="Polar residues" evidence="4">
    <location>
        <begin position="133"/>
        <end position="153"/>
    </location>
</feature>
<evidence type="ECO:0000256" key="2">
    <source>
        <dbReference type="ARBA" id="ARBA00023065"/>
    </source>
</evidence>
<dbReference type="EMBL" id="REGN01005186">
    <property type="protein sequence ID" value="RNA14453.1"/>
    <property type="molecule type" value="Genomic_DNA"/>
</dbReference>
<dbReference type="STRING" id="10195.A0A3M7QT47"/>
<dbReference type="OrthoDB" id="2373987at2759"/>
<dbReference type="AlphaFoldDB" id="A0A3M7QT47"/>
<keyword evidence="5" id="KW-0675">Receptor</keyword>
<dbReference type="PANTHER" id="PTHR10117">
    <property type="entry name" value="TRANSIENT RECEPTOR POTENTIAL CHANNEL"/>
    <property type="match status" value="1"/>
</dbReference>
<gene>
    <name evidence="5" type="ORF">BpHYR1_010751</name>
</gene>
<evidence type="ECO:0000256" key="1">
    <source>
        <dbReference type="ARBA" id="ARBA00022448"/>
    </source>
</evidence>
<keyword evidence="1" id="KW-0813">Transport</keyword>
<evidence type="ECO:0000256" key="3">
    <source>
        <dbReference type="ARBA" id="ARBA00023303"/>
    </source>
</evidence>
<protein>
    <submittedName>
        <fullName evidence="5">Short transient receptor potential channel 2-like</fullName>
    </submittedName>
</protein>
<feature type="region of interest" description="Disordered" evidence="4">
    <location>
        <begin position="133"/>
        <end position="154"/>
    </location>
</feature>
<evidence type="ECO:0000313" key="6">
    <source>
        <dbReference type="Proteomes" id="UP000276133"/>
    </source>
</evidence>
<dbReference type="PANTHER" id="PTHR10117:SF54">
    <property type="entry name" value="TRANSIENT RECEPTOR POTENTIAL-GAMMA PROTEIN"/>
    <property type="match status" value="1"/>
</dbReference>
<dbReference type="GO" id="GO:0034703">
    <property type="term" value="C:cation channel complex"/>
    <property type="evidence" value="ECO:0007669"/>
    <property type="project" value="TreeGrafter"/>
</dbReference>
<accession>A0A3M7QT47</accession>
<sequence length="209" mass="24307">MLASFLNFIFSTRRQVIYSLNLVSCKITQQVKNKQNHHSDIEWKFARSKLYMEYIKERFTLPVPLNLIPTPLGTYEFVKKSIKFYKEKKFFKSFRRSNDVGSTIDDGPSFYEMKSQLGNETLEDHQTASKSVSALNSKDRSNFGQKTPKSQHSGFKIDRISGVNSLDSKQDQEAKSGENQTIFGKTQSIEEFYQNRLAYDFQTLYENDL</sequence>
<dbReference type="GO" id="GO:0015279">
    <property type="term" value="F:store-operated calcium channel activity"/>
    <property type="evidence" value="ECO:0007669"/>
    <property type="project" value="TreeGrafter"/>
</dbReference>
<keyword evidence="3" id="KW-0407">Ion channel</keyword>
<keyword evidence="2" id="KW-0406">Ion transport</keyword>
<dbReference type="Proteomes" id="UP000276133">
    <property type="component" value="Unassembled WGS sequence"/>
</dbReference>
<dbReference type="GO" id="GO:0070679">
    <property type="term" value="F:inositol 1,4,5 trisphosphate binding"/>
    <property type="evidence" value="ECO:0007669"/>
    <property type="project" value="TreeGrafter"/>
</dbReference>